<keyword evidence="1" id="KW-0560">Oxidoreductase</keyword>
<dbReference type="Proteomes" id="UP000823915">
    <property type="component" value="Unassembled WGS sequence"/>
</dbReference>
<dbReference type="Gene3D" id="3.40.920.10">
    <property type="entry name" value="Pyruvate-ferredoxin oxidoreductase, PFOR, domain III"/>
    <property type="match status" value="1"/>
</dbReference>
<dbReference type="PANTHER" id="PTHR42730:SF1">
    <property type="entry name" value="2-OXOGLUTARATE SYNTHASE SUBUNIT KORC"/>
    <property type="match status" value="1"/>
</dbReference>
<reference evidence="3" key="2">
    <citation type="submission" date="2021-04" db="EMBL/GenBank/DDBJ databases">
        <authorList>
            <person name="Gilroy R."/>
        </authorList>
    </citation>
    <scope>NUCLEOTIDE SEQUENCE</scope>
    <source>
        <strain evidence="3">1282</strain>
    </source>
</reference>
<evidence type="ECO:0000259" key="2">
    <source>
        <dbReference type="Pfam" id="PF01558"/>
    </source>
</evidence>
<dbReference type="SUPFAM" id="SSF53323">
    <property type="entry name" value="Pyruvate-ferredoxin oxidoreductase, PFOR, domain III"/>
    <property type="match status" value="1"/>
</dbReference>
<evidence type="ECO:0000256" key="1">
    <source>
        <dbReference type="ARBA" id="ARBA00023002"/>
    </source>
</evidence>
<comment type="caution">
    <text evidence="3">The sequence shown here is derived from an EMBL/GenBank/DDBJ whole genome shotgun (WGS) entry which is preliminary data.</text>
</comment>
<dbReference type="EMBL" id="DXDU01000114">
    <property type="protein sequence ID" value="HIY26903.1"/>
    <property type="molecule type" value="Genomic_DNA"/>
</dbReference>
<evidence type="ECO:0000313" key="4">
    <source>
        <dbReference type="Proteomes" id="UP000823915"/>
    </source>
</evidence>
<dbReference type="GO" id="GO:0016903">
    <property type="term" value="F:oxidoreductase activity, acting on the aldehyde or oxo group of donors"/>
    <property type="evidence" value="ECO:0007669"/>
    <property type="project" value="InterPro"/>
</dbReference>
<name>A0A9D2C069_9FIRM</name>
<dbReference type="AlphaFoldDB" id="A0A9D2C069"/>
<gene>
    <name evidence="3" type="ORF">H9838_07010</name>
</gene>
<sequence length="185" mass="19771">MKNLNILFAGFGGQGVLFAGKVVVNAALIANKQLSWLPSYGPEMRGGTANCSVCVSDEAIGSPLVTNPNVLIAMNRPSFDKFINAVEPGGVVLVDSSLIDEKVERDDVTVYYVPATKLADENGLSGLANMILVGKLFQEVCSLPGGDYQFCDGATLDEAIQKCVPARKAQMLDFNRKAVQIGREQ</sequence>
<dbReference type="InterPro" id="IPR052554">
    <property type="entry name" value="2-oxoglutarate_synth_KorC"/>
</dbReference>
<organism evidence="3 4">
    <name type="scientific">Candidatus Acutalibacter pullistercoris</name>
    <dbReference type="NCBI Taxonomy" id="2838418"/>
    <lineage>
        <taxon>Bacteria</taxon>
        <taxon>Bacillati</taxon>
        <taxon>Bacillota</taxon>
        <taxon>Clostridia</taxon>
        <taxon>Eubacteriales</taxon>
        <taxon>Acutalibacteraceae</taxon>
        <taxon>Acutalibacter</taxon>
    </lineage>
</organism>
<dbReference type="PANTHER" id="PTHR42730">
    <property type="entry name" value="2-OXOGLUTARATE SYNTHASE SUBUNIT KORC"/>
    <property type="match status" value="1"/>
</dbReference>
<protein>
    <submittedName>
        <fullName evidence="3">2-oxoacid:acceptor oxidoreductase family protein</fullName>
    </submittedName>
</protein>
<reference evidence="3" key="1">
    <citation type="journal article" date="2021" name="PeerJ">
        <title>Extensive microbial diversity within the chicken gut microbiome revealed by metagenomics and culture.</title>
        <authorList>
            <person name="Gilroy R."/>
            <person name="Ravi A."/>
            <person name="Getino M."/>
            <person name="Pursley I."/>
            <person name="Horton D.L."/>
            <person name="Alikhan N.F."/>
            <person name="Baker D."/>
            <person name="Gharbi K."/>
            <person name="Hall N."/>
            <person name="Watson M."/>
            <person name="Adriaenssens E.M."/>
            <person name="Foster-Nyarko E."/>
            <person name="Jarju S."/>
            <person name="Secka A."/>
            <person name="Antonio M."/>
            <person name="Oren A."/>
            <person name="Chaudhuri R.R."/>
            <person name="La Ragione R."/>
            <person name="Hildebrand F."/>
            <person name="Pallen M.J."/>
        </authorList>
    </citation>
    <scope>NUCLEOTIDE SEQUENCE</scope>
    <source>
        <strain evidence="3">1282</strain>
    </source>
</reference>
<proteinExistence type="predicted"/>
<evidence type="ECO:0000313" key="3">
    <source>
        <dbReference type="EMBL" id="HIY26903.1"/>
    </source>
</evidence>
<dbReference type="InterPro" id="IPR019752">
    <property type="entry name" value="Pyrv/ketoisovalerate_OxRed_cat"/>
</dbReference>
<dbReference type="InterPro" id="IPR002869">
    <property type="entry name" value="Pyrv_flavodox_OxRed_cen"/>
</dbReference>
<accession>A0A9D2C069</accession>
<feature type="domain" description="Pyruvate/ketoisovalerate oxidoreductase catalytic" evidence="2">
    <location>
        <begin position="12"/>
        <end position="184"/>
    </location>
</feature>
<dbReference type="Pfam" id="PF01558">
    <property type="entry name" value="POR"/>
    <property type="match status" value="1"/>
</dbReference>